<proteinExistence type="inferred from homology"/>
<keyword evidence="5" id="KW-0694">RNA-binding</keyword>
<sequence length="326" mass="37141">MDILTTTLITQSTINPITSNINKVAYELVATADELVSGYLNPFNKVNKLLDKNKVQNILKKYGIYQNISNLDLYQDAMVHESYTIQKIKDICSRDNVKVVKNPDGCVLLRERSYERLEFLGDAVIENIIVSYLYRRYPDQNECFLSTMKVNLVNRITLGQLARVLGLHEYLIIGRTLDDMQNARDEDKILCDVFEAFIAAIYLDFNNDKHGFLKSFMSGAGYQVAELFLITLIEDESSNIDMTNFILDDHNYKSKILKLIKRIYKYVPIYRIAKSDIVNGANQITIDLINPNTKEIISSGKGSNQKKAEQAASKVALCKMGYIKNS</sequence>
<organism evidence="8">
    <name type="scientific">viral metagenome</name>
    <dbReference type="NCBI Taxonomy" id="1070528"/>
    <lineage>
        <taxon>unclassified sequences</taxon>
        <taxon>metagenomes</taxon>
        <taxon>organismal metagenomes</taxon>
    </lineage>
</organism>
<evidence type="ECO:0000256" key="4">
    <source>
        <dbReference type="ARBA" id="ARBA00022801"/>
    </source>
</evidence>
<dbReference type="Gene3D" id="3.30.160.20">
    <property type="match status" value="1"/>
</dbReference>
<dbReference type="SUPFAM" id="SSF54768">
    <property type="entry name" value="dsRNA-binding domain-like"/>
    <property type="match status" value="1"/>
</dbReference>
<dbReference type="PROSITE" id="PS00517">
    <property type="entry name" value="RNASE_3_1"/>
    <property type="match status" value="1"/>
</dbReference>
<dbReference type="PROSITE" id="PS50142">
    <property type="entry name" value="RNASE_3_2"/>
    <property type="match status" value="1"/>
</dbReference>
<dbReference type="AlphaFoldDB" id="A0A6C0HLP8"/>
<dbReference type="SMART" id="SM00535">
    <property type="entry name" value="RIBOc"/>
    <property type="match status" value="1"/>
</dbReference>
<keyword evidence="2" id="KW-0540">Nuclease</keyword>
<dbReference type="HAMAP" id="MF_00104">
    <property type="entry name" value="RNase_III"/>
    <property type="match status" value="1"/>
</dbReference>
<keyword evidence="4" id="KW-0378">Hydrolase</keyword>
<dbReference type="GO" id="GO:0006364">
    <property type="term" value="P:rRNA processing"/>
    <property type="evidence" value="ECO:0007669"/>
    <property type="project" value="InterPro"/>
</dbReference>
<dbReference type="CDD" id="cd00593">
    <property type="entry name" value="RIBOc"/>
    <property type="match status" value="1"/>
</dbReference>
<evidence type="ECO:0000256" key="3">
    <source>
        <dbReference type="ARBA" id="ARBA00022759"/>
    </source>
</evidence>
<dbReference type="SUPFAM" id="SSF69065">
    <property type="entry name" value="RNase III domain-like"/>
    <property type="match status" value="1"/>
</dbReference>
<dbReference type="Pfam" id="PF00035">
    <property type="entry name" value="dsrm"/>
    <property type="match status" value="1"/>
</dbReference>
<evidence type="ECO:0000256" key="1">
    <source>
        <dbReference type="ARBA" id="ARBA00010183"/>
    </source>
</evidence>
<dbReference type="PANTHER" id="PTHR11207">
    <property type="entry name" value="RIBONUCLEASE III"/>
    <property type="match status" value="1"/>
</dbReference>
<feature type="domain" description="DRBM" evidence="6">
    <location>
        <begin position="251"/>
        <end position="322"/>
    </location>
</feature>
<dbReference type="InterPro" id="IPR036389">
    <property type="entry name" value="RNase_III_sf"/>
</dbReference>
<accession>A0A6C0HLP8</accession>
<dbReference type="GO" id="GO:0003725">
    <property type="term" value="F:double-stranded RNA binding"/>
    <property type="evidence" value="ECO:0007669"/>
    <property type="project" value="TreeGrafter"/>
</dbReference>
<evidence type="ECO:0000256" key="5">
    <source>
        <dbReference type="ARBA" id="ARBA00022884"/>
    </source>
</evidence>
<evidence type="ECO:0000313" key="8">
    <source>
        <dbReference type="EMBL" id="QHT81297.1"/>
    </source>
</evidence>
<keyword evidence="3" id="KW-0255">Endonuclease</keyword>
<dbReference type="InterPro" id="IPR000999">
    <property type="entry name" value="RNase_III_dom"/>
</dbReference>
<dbReference type="InterPro" id="IPR014720">
    <property type="entry name" value="dsRBD_dom"/>
</dbReference>
<dbReference type="InterPro" id="IPR011907">
    <property type="entry name" value="RNase_III"/>
</dbReference>
<dbReference type="Pfam" id="PF00636">
    <property type="entry name" value="Ribonuclease_3"/>
    <property type="match status" value="1"/>
</dbReference>
<dbReference type="GO" id="GO:0004525">
    <property type="term" value="F:ribonuclease III activity"/>
    <property type="evidence" value="ECO:0007669"/>
    <property type="project" value="InterPro"/>
</dbReference>
<evidence type="ECO:0008006" key="9">
    <source>
        <dbReference type="Google" id="ProtNLM"/>
    </source>
</evidence>
<evidence type="ECO:0000256" key="2">
    <source>
        <dbReference type="ARBA" id="ARBA00022722"/>
    </source>
</evidence>
<evidence type="ECO:0000259" key="7">
    <source>
        <dbReference type="PROSITE" id="PS50142"/>
    </source>
</evidence>
<reference evidence="8" key="1">
    <citation type="journal article" date="2020" name="Nature">
        <title>Giant virus diversity and host interactions through global metagenomics.</title>
        <authorList>
            <person name="Schulz F."/>
            <person name="Roux S."/>
            <person name="Paez-Espino D."/>
            <person name="Jungbluth S."/>
            <person name="Walsh D.A."/>
            <person name="Denef V.J."/>
            <person name="McMahon K.D."/>
            <person name="Konstantinidis K.T."/>
            <person name="Eloe-Fadrosh E.A."/>
            <person name="Kyrpides N.C."/>
            <person name="Woyke T."/>
        </authorList>
    </citation>
    <scope>NUCLEOTIDE SEQUENCE</scope>
    <source>
        <strain evidence="8">GVMAG-M-3300023184-13</strain>
    </source>
</reference>
<evidence type="ECO:0000259" key="6">
    <source>
        <dbReference type="PROSITE" id="PS50137"/>
    </source>
</evidence>
<protein>
    <recommendedName>
        <fullName evidence="9">RNase III domain-containing protein</fullName>
    </recommendedName>
</protein>
<dbReference type="PANTHER" id="PTHR11207:SF0">
    <property type="entry name" value="RIBONUCLEASE 3"/>
    <property type="match status" value="1"/>
</dbReference>
<dbReference type="PROSITE" id="PS50137">
    <property type="entry name" value="DS_RBD"/>
    <property type="match status" value="1"/>
</dbReference>
<dbReference type="GO" id="GO:0010468">
    <property type="term" value="P:regulation of gene expression"/>
    <property type="evidence" value="ECO:0007669"/>
    <property type="project" value="TreeGrafter"/>
</dbReference>
<dbReference type="EMBL" id="MN739980">
    <property type="protein sequence ID" value="QHT81297.1"/>
    <property type="molecule type" value="Genomic_DNA"/>
</dbReference>
<dbReference type="Gene3D" id="1.10.1520.10">
    <property type="entry name" value="Ribonuclease III domain"/>
    <property type="match status" value="1"/>
</dbReference>
<comment type="similarity">
    <text evidence="1">Belongs to the ribonuclease III family.</text>
</comment>
<name>A0A6C0HLP8_9ZZZZ</name>
<feature type="domain" description="RNase III" evidence="7">
    <location>
        <begin position="55"/>
        <end position="206"/>
    </location>
</feature>